<sequence>MGGTKPHDEGTARRVRFAVDEHGGVYAGTTTAPMAGHKTAVDGDDATRRVLDAWMAQFGADVAPDEVVAGTKKRDEEDEAARPSRCSRRWRRRRVGETP</sequence>
<gene>
    <name evidence="2" type="ORF">PF002_g29756</name>
</gene>
<name>A0A6A3VV21_9STRA</name>
<dbReference type="AlphaFoldDB" id="A0A6A3VV21"/>
<feature type="region of interest" description="Disordered" evidence="1">
    <location>
        <begin position="66"/>
        <end position="99"/>
    </location>
</feature>
<feature type="compositionally biased region" description="Basic residues" evidence="1">
    <location>
        <begin position="85"/>
        <end position="99"/>
    </location>
</feature>
<evidence type="ECO:0000256" key="1">
    <source>
        <dbReference type="SAM" id="MobiDB-lite"/>
    </source>
</evidence>
<comment type="caution">
    <text evidence="2">The sequence shown here is derived from an EMBL/GenBank/DDBJ whole genome shotgun (WGS) entry which is preliminary data.</text>
</comment>
<evidence type="ECO:0000313" key="3">
    <source>
        <dbReference type="Proteomes" id="UP000440367"/>
    </source>
</evidence>
<dbReference type="Proteomes" id="UP000440367">
    <property type="component" value="Unassembled WGS sequence"/>
</dbReference>
<protein>
    <submittedName>
        <fullName evidence="2">Uncharacterized protein</fullName>
    </submittedName>
</protein>
<proteinExistence type="predicted"/>
<accession>A0A6A3VV21</accession>
<dbReference type="EMBL" id="QXGD01004235">
    <property type="protein sequence ID" value="KAE9171702.1"/>
    <property type="molecule type" value="Genomic_DNA"/>
</dbReference>
<reference evidence="2 3" key="1">
    <citation type="submission" date="2018-08" db="EMBL/GenBank/DDBJ databases">
        <title>Genomic investigation of the strawberry pathogen Phytophthora fragariae indicates pathogenicity is determined by transcriptional variation in three key races.</title>
        <authorList>
            <person name="Adams T.M."/>
            <person name="Armitage A.D."/>
            <person name="Sobczyk M.K."/>
            <person name="Bates H.J."/>
            <person name="Dunwell J.M."/>
            <person name="Nellist C.F."/>
            <person name="Harrison R.J."/>
        </authorList>
    </citation>
    <scope>NUCLEOTIDE SEQUENCE [LARGE SCALE GENOMIC DNA]</scope>
    <source>
        <strain evidence="2 3">BC-1</strain>
    </source>
</reference>
<organism evidence="2 3">
    <name type="scientific">Phytophthora fragariae</name>
    <dbReference type="NCBI Taxonomy" id="53985"/>
    <lineage>
        <taxon>Eukaryota</taxon>
        <taxon>Sar</taxon>
        <taxon>Stramenopiles</taxon>
        <taxon>Oomycota</taxon>
        <taxon>Peronosporomycetes</taxon>
        <taxon>Peronosporales</taxon>
        <taxon>Peronosporaceae</taxon>
        <taxon>Phytophthora</taxon>
    </lineage>
</organism>
<evidence type="ECO:0000313" key="2">
    <source>
        <dbReference type="EMBL" id="KAE9171702.1"/>
    </source>
</evidence>